<reference evidence="10 11" key="1">
    <citation type="submission" date="2017-01" db="EMBL/GenBank/DDBJ databases">
        <title>Novel large sulfur bacteria in the metagenomes of groundwater-fed chemosynthetic microbial mats in the Lake Huron basin.</title>
        <authorList>
            <person name="Sharrar A.M."/>
            <person name="Flood B.E."/>
            <person name="Bailey J.V."/>
            <person name="Jones D.S."/>
            <person name="Biddanda B."/>
            <person name="Ruberg S.A."/>
            <person name="Marcus D.N."/>
            <person name="Dick G.J."/>
        </authorList>
    </citation>
    <scope>NUCLEOTIDE SEQUENCE [LARGE SCALE GENOMIC DNA]</scope>
    <source>
        <strain evidence="10">A8</strain>
    </source>
</reference>
<dbReference type="Gene3D" id="1.10.10.60">
    <property type="entry name" value="Homeodomain-like"/>
    <property type="match status" value="1"/>
</dbReference>
<dbReference type="PRINTS" id="PR01590">
    <property type="entry name" value="HTHFIS"/>
</dbReference>
<dbReference type="eggNOG" id="COG2204">
    <property type="taxonomic scope" value="Bacteria"/>
</dbReference>
<dbReference type="SUPFAM" id="SSF52172">
    <property type="entry name" value="CheY-like"/>
    <property type="match status" value="1"/>
</dbReference>
<evidence type="ECO:0000256" key="2">
    <source>
        <dbReference type="ARBA" id="ARBA00022840"/>
    </source>
</evidence>
<evidence type="ECO:0000256" key="4">
    <source>
        <dbReference type="ARBA" id="ARBA00023125"/>
    </source>
</evidence>
<dbReference type="InterPro" id="IPR002078">
    <property type="entry name" value="Sigma_54_int"/>
</dbReference>
<feature type="domain" description="Response regulatory" evidence="9">
    <location>
        <begin position="5"/>
        <end position="119"/>
    </location>
</feature>
<proteinExistence type="predicted"/>
<keyword evidence="1" id="KW-0547">Nucleotide-binding</keyword>
<organism evidence="10 11">
    <name type="scientific">Thiothrix lacustris</name>
    <dbReference type="NCBI Taxonomy" id="525917"/>
    <lineage>
        <taxon>Bacteria</taxon>
        <taxon>Pseudomonadati</taxon>
        <taxon>Pseudomonadota</taxon>
        <taxon>Gammaproteobacteria</taxon>
        <taxon>Thiotrichales</taxon>
        <taxon>Thiotrichaceae</taxon>
        <taxon>Thiothrix</taxon>
    </lineage>
</organism>
<dbReference type="GO" id="GO:0000160">
    <property type="term" value="P:phosphorelay signal transduction system"/>
    <property type="evidence" value="ECO:0007669"/>
    <property type="project" value="InterPro"/>
</dbReference>
<dbReference type="SUPFAM" id="SSF46689">
    <property type="entry name" value="Homeodomain-like"/>
    <property type="match status" value="1"/>
</dbReference>
<dbReference type="EMBL" id="MTEJ01000567">
    <property type="protein sequence ID" value="OQX01551.1"/>
    <property type="molecule type" value="Genomic_DNA"/>
</dbReference>
<dbReference type="CDD" id="cd00009">
    <property type="entry name" value="AAA"/>
    <property type="match status" value="1"/>
</dbReference>
<evidence type="ECO:0000256" key="3">
    <source>
        <dbReference type="ARBA" id="ARBA00023015"/>
    </source>
</evidence>
<keyword evidence="2" id="KW-0067">ATP-binding</keyword>
<dbReference type="STRING" id="1123401.GCA_000621325_01394"/>
<dbReference type="Gene3D" id="3.40.50.2300">
    <property type="match status" value="1"/>
</dbReference>
<dbReference type="GO" id="GO:0005524">
    <property type="term" value="F:ATP binding"/>
    <property type="evidence" value="ECO:0007669"/>
    <property type="project" value="UniProtKB-KW"/>
</dbReference>
<name>A0A1Y1QB20_9GAMM</name>
<keyword evidence="5" id="KW-0804">Transcription</keyword>
<dbReference type="InterPro" id="IPR009057">
    <property type="entry name" value="Homeodomain-like_sf"/>
</dbReference>
<dbReference type="Gene3D" id="1.10.8.60">
    <property type="match status" value="1"/>
</dbReference>
<evidence type="ECO:0000256" key="7">
    <source>
        <dbReference type="SAM" id="MobiDB-lite"/>
    </source>
</evidence>
<keyword evidence="6" id="KW-0597">Phosphoprotein</keyword>
<evidence type="ECO:0000256" key="1">
    <source>
        <dbReference type="ARBA" id="ARBA00022741"/>
    </source>
</evidence>
<evidence type="ECO:0000259" key="8">
    <source>
        <dbReference type="PROSITE" id="PS50045"/>
    </source>
</evidence>
<dbReference type="InterPro" id="IPR025944">
    <property type="entry name" value="Sigma_54_int_dom_CS"/>
</dbReference>
<evidence type="ECO:0000256" key="5">
    <source>
        <dbReference type="ARBA" id="ARBA00023163"/>
    </source>
</evidence>
<dbReference type="PROSITE" id="PS00675">
    <property type="entry name" value="SIGMA54_INTERACT_1"/>
    <property type="match status" value="1"/>
</dbReference>
<keyword evidence="3" id="KW-0805">Transcription regulation</keyword>
<evidence type="ECO:0000313" key="11">
    <source>
        <dbReference type="Proteomes" id="UP000192491"/>
    </source>
</evidence>
<evidence type="ECO:0000259" key="9">
    <source>
        <dbReference type="PROSITE" id="PS50110"/>
    </source>
</evidence>
<dbReference type="GO" id="GO:0043565">
    <property type="term" value="F:sequence-specific DNA binding"/>
    <property type="evidence" value="ECO:0007669"/>
    <property type="project" value="InterPro"/>
</dbReference>
<dbReference type="SMART" id="SM00448">
    <property type="entry name" value="REC"/>
    <property type="match status" value="1"/>
</dbReference>
<dbReference type="InterPro" id="IPR027417">
    <property type="entry name" value="P-loop_NTPase"/>
</dbReference>
<dbReference type="InterPro" id="IPR011006">
    <property type="entry name" value="CheY-like_superfamily"/>
</dbReference>
<accession>A0A1Y1QB20</accession>
<dbReference type="InterPro" id="IPR025943">
    <property type="entry name" value="Sigma_54_int_dom_ATP-bd_2"/>
</dbReference>
<feature type="domain" description="Sigma-54 factor interaction" evidence="8">
    <location>
        <begin position="145"/>
        <end position="374"/>
    </location>
</feature>
<dbReference type="SUPFAM" id="SSF52540">
    <property type="entry name" value="P-loop containing nucleoside triphosphate hydrolases"/>
    <property type="match status" value="1"/>
</dbReference>
<dbReference type="PROSITE" id="PS50045">
    <property type="entry name" value="SIGMA54_INTERACT_4"/>
    <property type="match status" value="1"/>
</dbReference>
<dbReference type="PANTHER" id="PTHR32071">
    <property type="entry name" value="TRANSCRIPTIONAL REGULATORY PROTEIN"/>
    <property type="match status" value="1"/>
</dbReference>
<keyword evidence="4" id="KW-0238">DNA-binding</keyword>
<dbReference type="Proteomes" id="UP000192491">
    <property type="component" value="Unassembled WGS sequence"/>
</dbReference>
<feature type="region of interest" description="Disordered" evidence="7">
    <location>
        <begin position="122"/>
        <end position="149"/>
    </location>
</feature>
<dbReference type="InterPro" id="IPR058031">
    <property type="entry name" value="AAA_lid_NorR"/>
</dbReference>
<dbReference type="InterPro" id="IPR025662">
    <property type="entry name" value="Sigma_54_int_dom_ATP-bd_1"/>
</dbReference>
<dbReference type="FunFam" id="3.40.50.300:FF:000006">
    <property type="entry name" value="DNA-binding transcriptional regulator NtrC"/>
    <property type="match status" value="1"/>
</dbReference>
<dbReference type="InterPro" id="IPR003593">
    <property type="entry name" value="AAA+_ATPase"/>
</dbReference>
<dbReference type="Pfam" id="PF02954">
    <property type="entry name" value="HTH_8"/>
    <property type="match status" value="1"/>
</dbReference>
<dbReference type="Pfam" id="PF00072">
    <property type="entry name" value="Response_reg"/>
    <property type="match status" value="1"/>
</dbReference>
<feature type="modified residue" description="4-aspartylphosphate" evidence="6">
    <location>
        <position position="54"/>
    </location>
</feature>
<dbReference type="SMART" id="SM00382">
    <property type="entry name" value="AAA"/>
    <property type="match status" value="1"/>
</dbReference>
<dbReference type="Gene3D" id="3.40.50.300">
    <property type="entry name" value="P-loop containing nucleotide triphosphate hydrolases"/>
    <property type="match status" value="1"/>
</dbReference>
<dbReference type="InterPro" id="IPR002197">
    <property type="entry name" value="HTH_Fis"/>
</dbReference>
<evidence type="ECO:0000313" key="10">
    <source>
        <dbReference type="EMBL" id="OQX01551.1"/>
    </source>
</evidence>
<dbReference type="GO" id="GO:0006355">
    <property type="term" value="P:regulation of DNA-templated transcription"/>
    <property type="evidence" value="ECO:0007669"/>
    <property type="project" value="InterPro"/>
</dbReference>
<feature type="compositionally biased region" description="Polar residues" evidence="7">
    <location>
        <begin position="139"/>
        <end position="149"/>
    </location>
</feature>
<dbReference type="PROSITE" id="PS00676">
    <property type="entry name" value="SIGMA54_INTERACT_2"/>
    <property type="match status" value="1"/>
</dbReference>
<dbReference type="Pfam" id="PF25601">
    <property type="entry name" value="AAA_lid_14"/>
    <property type="match status" value="1"/>
</dbReference>
<dbReference type="Pfam" id="PF00158">
    <property type="entry name" value="Sigma54_activat"/>
    <property type="match status" value="1"/>
</dbReference>
<dbReference type="AlphaFoldDB" id="A0A1Y1QB20"/>
<comment type="caution">
    <text evidence="10">The sequence shown here is derived from an EMBL/GenBank/DDBJ whole genome shotgun (WGS) entry which is preliminary data.</text>
</comment>
<protein>
    <submittedName>
        <fullName evidence="10">Sigma-54-dependent Fis family transcriptional regulator</fullName>
    </submittedName>
</protein>
<evidence type="ECO:0000256" key="6">
    <source>
        <dbReference type="PROSITE-ProRule" id="PRU00169"/>
    </source>
</evidence>
<dbReference type="PANTHER" id="PTHR32071:SF100">
    <property type="entry name" value="RESPONSE REGULATOR PROTEIN PILR"/>
    <property type="match status" value="1"/>
</dbReference>
<sequence length="482" mass="53159">MTEQTVLIIDDEPDIRELLEITLLRMGLNTVTAGDVQTALDKIEQYQPNLCLTDMKLPDGNGIDIVRYLQKNHPHTPVAVITAFGSMDTAVEALKAGAYDFVSKPVDLPKLRELIQTALKLSAGKGRGQQTSSDDDNSATHGSSILGNSPAMQLLKGTIHKLARSQAPVYIHGESGSGKELVAHQIHLQGSRAKAPFVPVNCGAIPENLMESEFFGHKKGSFTGAVADKQGLFQAAHKGTLFLDEVADLPLTMQVKLLRAIQEGAVKPVGGLEEMAVDVRILSATHKSLEHEVAAGHFRQDLYYRLNVIKLKVPPLRERQEDILLLADFFLKKIATRWQMPPIRLSPAARDELAAYEFPGNVRELENVLERASTLCDNNTIQPDDLQLPVEASMTACAVTPHLADPSLRLRSGNDAGLEEKKHKGEAEALPAWNPVDEEAERDLILRALEQTRWNRTKAAEVLGMSFRQLRYRIQKYGLDEG</sequence>
<gene>
    <name evidence="10" type="ORF">BWK73_45670</name>
</gene>
<dbReference type="PROSITE" id="PS50110">
    <property type="entry name" value="RESPONSE_REGULATORY"/>
    <property type="match status" value="1"/>
</dbReference>
<dbReference type="PROSITE" id="PS00688">
    <property type="entry name" value="SIGMA54_INTERACT_3"/>
    <property type="match status" value="1"/>
</dbReference>
<dbReference type="InterPro" id="IPR001789">
    <property type="entry name" value="Sig_transdc_resp-reg_receiver"/>
</dbReference>